<dbReference type="Gene3D" id="3.40.50.1820">
    <property type="entry name" value="alpha/beta hydrolase"/>
    <property type="match status" value="1"/>
</dbReference>
<proteinExistence type="inferred from homology"/>
<dbReference type="SUPFAM" id="SSF53474">
    <property type="entry name" value="alpha/beta-Hydrolases"/>
    <property type="match status" value="1"/>
</dbReference>
<organism evidence="2 3">
    <name type="scientific">Silurus asotus</name>
    <name type="common">Amur catfish</name>
    <name type="synonym">Parasilurus asotus</name>
    <dbReference type="NCBI Taxonomy" id="30991"/>
    <lineage>
        <taxon>Eukaryota</taxon>
        <taxon>Metazoa</taxon>
        <taxon>Chordata</taxon>
        <taxon>Craniata</taxon>
        <taxon>Vertebrata</taxon>
        <taxon>Euteleostomi</taxon>
        <taxon>Actinopterygii</taxon>
        <taxon>Neopterygii</taxon>
        <taxon>Teleostei</taxon>
        <taxon>Ostariophysi</taxon>
        <taxon>Siluriformes</taxon>
        <taxon>Siluridae</taxon>
        <taxon>Silurus</taxon>
    </lineage>
</organism>
<comment type="similarity">
    <text evidence="1">Belongs to the AB hydrolase superfamily. AB hydrolase 4 family.</text>
</comment>
<evidence type="ECO:0000256" key="1">
    <source>
        <dbReference type="ARBA" id="ARBA00010884"/>
    </source>
</evidence>
<dbReference type="PANTHER" id="PTHR10794">
    <property type="entry name" value="ABHYDROLASE DOMAIN-CONTAINING PROTEIN"/>
    <property type="match status" value="1"/>
</dbReference>
<dbReference type="Proteomes" id="UP001205998">
    <property type="component" value="Unassembled WGS sequence"/>
</dbReference>
<gene>
    <name evidence="2" type="ORF">C0J50_20154</name>
</gene>
<accession>A0AAD5APT4</accession>
<evidence type="ECO:0000313" key="2">
    <source>
        <dbReference type="EMBL" id="KAI5620160.1"/>
    </source>
</evidence>
<sequence length="516" mass="58658">MWDFFLCLLPSTFLFATAMLFRSRWICRLVEEGTRQLACRMWKVICSILNLSHQSVLHANANQASKIKLIYKPTALANYIVQNCRTLACAPLARWPKADPHFQIFFNFIWPIEEEALRHCGITFTRDHLLIQDGGIIALDWAVRLKDPNTRARTENYPGESPPIIILIPNALGKITNNLLSLCHLALQQGYYPVIFHRRGHGGCPLTTPRYQEFGDPSDLVQAVLYIRYRHPSSDLFAVSEGSGSGLLLSYLGECGSSSFLVAAACISPVFDGQLFFETSLPKLYHEAALVYLKQQVSRYATALSSVMDTGKIFSCRSLQDMEKLMFCSVRLRDPGQKETLEQDLNLRSVQTDWAGYWERNEPLRDADEVAVPVLCLCSSDDPLLPPASALPVSIFQNSPYFFLALTSQGSHCGFLQEENRSGASWSHDAVLEYFQVVTEFFKVEENNCLMDGFGGWEIAYRLRQKPGAMTHRRRRSTMLRREKSVLGLQTQLSSHSRSVTFEEQETFTWNRSYTR</sequence>
<protein>
    <submittedName>
        <fullName evidence="2">Protein ABHD15-like</fullName>
    </submittedName>
</protein>
<name>A0AAD5APT4_SILAS</name>
<dbReference type="InterPro" id="IPR029058">
    <property type="entry name" value="AB_hydrolase_fold"/>
</dbReference>
<comment type="caution">
    <text evidence="2">The sequence shown here is derived from an EMBL/GenBank/DDBJ whole genome shotgun (WGS) entry which is preliminary data.</text>
</comment>
<dbReference type="EMBL" id="MU551649">
    <property type="protein sequence ID" value="KAI5620160.1"/>
    <property type="molecule type" value="Genomic_DNA"/>
</dbReference>
<dbReference type="PANTHER" id="PTHR10794:SF96">
    <property type="entry name" value="PROTEIN ABHD15-LIKE"/>
    <property type="match status" value="1"/>
</dbReference>
<dbReference type="InterPro" id="IPR050960">
    <property type="entry name" value="AB_hydrolase_4_sf"/>
</dbReference>
<dbReference type="AlphaFoldDB" id="A0AAD5APT4"/>
<evidence type="ECO:0000313" key="3">
    <source>
        <dbReference type="Proteomes" id="UP001205998"/>
    </source>
</evidence>
<keyword evidence="3" id="KW-1185">Reference proteome</keyword>
<dbReference type="GO" id="GO:0034338">
    <property type="term" value="F:short-chain carboxylesterase activity"/>
    <property type="evidence" value="ECO:0007669"/>
    <property type="project" value="TreeGrafter"/>
</dbReference>
<reference evidence="2" key="1">
    <citation type="submission" date="2018-07" db="EMBL/GenBank/DDBJ databases">
        <title>Comparative genomics of catfishes provides insights into carnivory and benthic adaptation.</title>
        <authorList>
            <person name="Zhang Y."/>
            <person name="Wang D."/>
            <person name="Peng Z."/>
            <person name="Zheng S."/>
            <person name="Shao F."/>
            <person name="Tao W."/>
        </authorList>
    </citation>
    <scope>NUCLEOTIDE SEQUENCE</scope>
    <source>
        <strain evidence="2">Chongqing</strain>
    </source>
</reference>
<dbReference type="GO" id="GO:0047372">
    <property type="term" value="F:monoacylglycerol lipase activity"/>
    <property type="evidence" value="ECO:0007669"/>
    <property type="project" value="TreeGrafter"/>
</dbReference>